<name>A0A0G0N5K5_9BACT</name>
<dbReference type="Proteomes" id="UP000034246">
    <property type="component" value="Unassembled WGS sequence"/>
</dbReference>
<accession>A0A0G0N5K5</accession>
<protein>
    <submittedName>
        <fullName evidence="1">Uncharacterized protein</fullName>
    </submittedName>
</protein>
<reference evidence="1 2" key="1">
    <citation type="journal article" date="2015" name="Nature">
        <title>rRNA introns, odd ribosomes, and small enigmatic genomes across a large radiation of phyla.</title>
        <authorList>
            <person name="Brown C.T."/>
            <person name="Hug L.A."/>
            <person name="Thomas B.C."/>
            <person name="Sharon I."/>
            <person name="Castelle C.J."/>
            <person name="Singh A."/>
            <person name="Wilkins M.J."/>
            <person name="Williams K.H."/>
            <person name="Banfield J.F."/>
        </authorList>
    </citation>
    <scope>NUCLEOTIDE SEQUENCE [LARGE SCALE GENOMIC DNA]</scope>
</reference>
<proteinExistence type="predicted"/>
<organism evidence="1 2">
    <name type="scientific">Candidatus Woesebacteria bacterium GW2011_GWA1_39_21</name>
    <dbReference type="NCBI Taxonomy" id="1618550"/>
    <lineage>
        <taxon>Bacteria</taxon>
        <taxon>Candidatus Woeseibacteriota</taxon>
    </lineage>
</organism>
<evidence type="ECO:0000313" key="2">
    <source>
        <dbReference type="Proteomes" id="UP000034246"/>
    </source>
</evidence>
<dbReference type="STRING" id="1618550.UT39_C0006G0015"/>
<comment type="caution">
    <text evidence="1">The sequence shown here is derived from an EMBL/GenBank/DDBJ whole genome shotgun (WGS) entry which is preliminary data.</text>
</comment>
<evidence type="ECO:0000313" key="1">
    <source>
        <dbReference type="EMBL" id="KKR11509.1"/>
    </source>
</evidence>
<dbReference type="EMBL" id="LBWP01000006">
    <property type="protein sequence ID" value="KKR11509.1"/>
    <property type="molecule type" value="Genomic_DNA"/>
</dbReference>
<gene>
    <name evidence="1" type="ORF">UT39_C0006G0015</name>
</gene>
<dbReference type="AlphaFoldDB" id="A0A0G0N5K5"/>
<sequence length="129" mass="15045">MSKVSSRKKIFWLLFGIWVFVFLVVDAFRVFKKTVSKIYEGNIQKVQSMSVDELSALAKSRIKKGNSVVFLSDDGLAYMYFNLLSYPLVAKWSTDYTAVELRDWDYLVVYDTVNMFQLRSGLYSKNDFN</sequence>